<evidence type="ECO:0000313" key="3">
    <source>
        <dbReference type="Proteomes" id="UP000070529"/>
    </source>
</evidence>
<dbReference type="AlphaFoldDB" id="A0A135I654"/>
<sequence length="413" mass="46488">MHRFKSTIVFMTMASLLTACQSTSEPRQVASKTNAVSTQNQNTMALYDKAKADYNEWLAKMEESKSLQLYDADAVEDMFDDWDDAVDVYEDFASNPAKVTEDYSSFSSGTYGEVFEKRLAKVQQQHADLLTLKQTADGLLAEAIAQMAYLDSIDAQSVFPNKYKSIHRDYKRLYGYVAENDIEDAQVKQAEFLTKAKTLESDIAMQVNFVPLSKELALLKREGFKSVAPISFTKASATLEQAEAIVRLNPRDTAAINNAVDDVTFEISHLKHIGQEVKRFRSIDDGKYEPLILELENRLHSIAQAMGDIDLRSKPMQKQTEELVLRVGNLSDVPDVDPRLEALIARLDAVNSDLSFSDTEKDELTAEVTKLERQNIKYEGMINELRMMVYDLKQSPSGAKQPAYLSIEDEPGI</sequence>
<proteinExistence type="predicted"/>
<dbReference type="STRING" id="294935.ATN88_17800"/>
<evidence type="ECO:0000256" key="1">
    <source>
        <dbReference type="SAM" id="Coils"/>
    </source>
</evidence>
<name>A0A135I654_9GAMM</name>
<keyword evidence="1" id="KW-0175">Coiled coil</keyword>
<evidence type="ECO:0008006" key="4">
    <source>
        <dbReference type="Google" id="ProtNLM"/>
    </source>
</evidence>
<reference evidence="2 3" key="1">
    <citation type="submission" date="2015-11" db="EMBL/GenBank/DDBJ databases">
        <title>Genomic Taxonomy of the Vibrionaceae.</title>
        <authorList>
            <person name="Gomez-Gil B."/>
            <person name="Enciso-Ibarra J."/>
        </authorList>
    </citation>
    <scope>NUCLEOTIDE SEQUENCE [LARGE SCALE GENOMIC DNA]</scope>
    <source>
        <strain evidence="2 3">CAIM 912</strain>
    </source>
</reference>
<keyword evidence="3" id="KW-1185">Reference proteome</keyword>
<gene>
    <name evidence="2" type="ORF">ATN88_17800</name>
</gene>
<evidence type="ECO:0000313" key="2">
    <source>
        <dbReference type="EMBL" id="KXF80922.1"/>
    </source>
</evidence>
<organism evidence="2 3">
    <name type="scientific">Enterovibrio coralii</name>
    <dbReference type="NCBI Taxonomy" id="294935"/>
    <lineage>
        <taxon>Bacteria</taxon>
        <taxon>Pseudomonadati</taxon>
        <taxon>Pseudomonadota</taxon>
        <taxon>Gammaproteobacteria</taxon>
        <taxon>Vibrionales</taxon>
        <taxon>Vibrionaceae</taxon>
        <taxon>Enterovibrio</taxon>
    </lineage>
</organism>
<feature type="coiled-coil region" evidence="1">
    <location>
        <begin position="354"/>
        <end position="381"/>
    </location>
</feature>
<dbReference type="RefSeq" id="WP_067418346.1">
    <property type="nucleotide sequence ID" value="NZ_LNTY01000043.1"/>
</dbReference>
<comment type="caution">
    <text evidence="2">The sequence shown here is derived from an EMBL/GenBank/DDBJ whole genome shotgun (WGS) entry which is preliminary data.</text>
</comment>
<protein>
    <recommendedName>
        <fullName evidence="4">ATPase</fullName>
    </recommendedName>
</protein>
<dbReference type="EMBL" id="LNTY01000043">
    <property type="protein sequence ID" value="KXF80922.1"/>
    <property type="molecule type" value="Genomic_DNA"/>
</dbReference>
<accession>A0A135I654</accession>
<dbReference type="Proteomes" id="UP000070529">
    <property type="component" value="Unassembled WGS sequence"/>
</dbReference>
<dbReference type="PROSITE" id="PS51257">
    <property type="entry name" value="PROKAR_LIPOPROTEIN"/>
    <property type="match status" value="1"/>
</dbReference>